<dbReference type="Gene3D" id="1.20.120.450">
    <property type="entry name" value="dinb family like domain"/>
    <property type="match status" value="1"/>
</dbReference>
<sequence>MPETVIPVLRWQFDLTWALFEIHLEPLSDADCLWEPADRCWTVRKGDDGVWRADFSETEPEPAPATTAGWLTWHIGWWWSSALRAVAGEAPYAPGEVAWPGNAAATVDWLRSLKAEWTKYLDGLTEADLGAPAPFPWPDGEHTVARLLAWLNAELMKNVAEIGHLRLQRAALGQTR</sequence>
<dbReference type="OrthoDB" id="5022306at2"/>
<dbReference type="eggNOG" id="COG0666">
    <property type="taxonomic scope" value="Bacteria"/>
</dbReference>
<dbReference type="InterPro" id="IPR024775">
    <property type="entry name" value="DinB-like"/>
</dbReference>
<dbReference type="AlphaFoldDB" id="D3Q1X8"/>
<evidence type="ECO:0000259" key="1">
    <source>
        <dbReference type="Pfam" id="PF12867"/>
    </source>
</evidence>
<dbReference type="HOGENOM" id="CLU_097136_0_0_11"/>
<dbReference type="SUPFAM" id="SSF109854">
    <property type="entry name" value="DinB/YfiT-like putative metalloenzymes"/>
    <property type="match status" value="1"/>
</dbReference>
<dbReference type="STRING" id="446470.Snas_2151"/>
<dbReference type="RefSeq" id="WP_013017416.1">
    <property type="nucleotide sequence ID" value="NC_013947.1"/>
</dbReference>
<evidence type="ECO:0000313" key="3">
    <source>
        <dbReference type="Proteomes" id="UP000000844"/>
    </source>
</evidence>
<dbReference type="KEGG" id="sna:Snas_2151"/>
<accession>D3Q1X8</accession>
<dbReference type="EMBL" id="CP001778">
    <property type="protein sequence ID" value="ADD41845.1"/>
    <property type="molecule type" value="Genomic_DNA"/>
</dbReference>
<name>D3Q1X8_STANL</name>
<feature type="domain" description="DinB-like" evidence="1">
    <location>
        <begin position="12"/>
        <end position="162"/>
    </location>
</feature>
<proteinExistence type="predicted"/>
<protein>
    <recommendedName>
        <fullName evidence="1">DinB-like domain-containing protein</fullName>
    </recommendedName>
</protein>
<gene>
    <name evidence="2" type="ordered locus">Snas_2151</name>
</gene>
<keyword evidence="3" id="KW-1185">Reference proteome</keyword>
<dbReference type="Proteomes" id="UP000000844">
    <property type="component" value="Chromosome"/>
</dbReference>
<reference evidence="2 3" key="1">
    <citation type="journal article" date="2009" name="Stand. Genomic Sci.">
        <title>Complete genome sequence of Stackebrandtia nassauensis type strain (LLR-40K-21).</title>
        <authorList>
            <person name="Munk C."/>
            <person name="Lapidus A."/>
            <person name="Copeland A."/>
            <person name="Jando M."/>
            <person name="Mayilraj S."/>
            <person name="Glavina Del Rio T."/>
            <person name="Nolan M."/>
            <person name="Chen F."/>
            <person name="Lucas S."/>
            <person name="Tice H."/>
            <person name="Cheng J.F."/>
            <person name="Han C."/>
            <person name="Detter J.C."/>
            <person name="Bruce D."/>
            <person name="Goodwin L."/>
            <person name="Chain P."/>
            <person name="Pitluck S."/>
            <person name="Goker M."/>
            <person name="Ovchinikova G."/>
            <person name="Pati A."/>
            <person name="Ivanova N."/>
            <person name="Mavromatis K."/>
            <person name="Chen A."/>
            <person name="Palaniappan K."/>
            <person name="Land M."/>
            <person name="Hauser L."/>
            <person name="Chang Y.J."/>
            <person name="Jeffries C.D."/>
            <person name="Bristow J."/>
            <person name="Eisen J.A."/>
            <person name="Markowitz V."/>
            <person name="Hugenholtz P."/>
            <person name="Kyrpides N.C."/>
            <person name="Klenk H.P."/>
        </authorList>
    </citation>
    <scope>NUCLEOTIDE SEQUENCE [LARGE SCALE GENOMIC DNA]</scope>
    <source>
        <strain evidence="3">DSM 44728 / CIP 108903 / NRRL B-16338 / NBRC 102104 / LLR-40K-21</strain>
    </source>
</reference>
<evidence type="ECO:0000313" key="2">
    <source>
        <dbReference type="EMBL" id="ADD41845.1"/>
    </source>
</evidence>
<dbReference type="InterPro" id="IPR034660">
    <property type="entry name" value="DinB/YfiT-like"/>
</dbReference>
<organism evidence="2 3">
    <name type="scientific">Stackebrandtia nassauensis (strain DSM 44728 / CIP 108903 / NRRL B-16338 / NBRC 102104 / LLR-40K-21)</name>
    <dbReference type="NCBI Taxonomy" id="446470"/>
    <lineage>
        <taxon>Bacteria</taxon>
        <taxon>Bacillati</taxon>
        <taxon>Actinomycetota</taxon>
        <taxon>Actinomycetes</taxon>
        <taxon>Glycomycetales</taxon>
        <taxon>Glycomycetaceae</taxon>
        <taxon>Stackebrandtia</taxon>
    </lineage>
</organism>
<dbReference type="Pfam" id="PF12867">
    <property type="entry name" value="DinB_2"/>
    <property type="match status" value="1"/>
</dbReference>